<dbReference type="EMBL" id="MN739518">
    <property type="protein sequence ID" value="QHT10151.1"/>
    <property type="molecule type" value="Genomic_DNA"/>
</dbReference>
<evidence type="ECO:0000313" key="1">
    <source>
        <dbReference type="EMBL" id="QHT10151.1"/>
    </source>
</evidence>
<proteinExistence type="predicted"/>
<reference evidence="1" key="1">
    <citation type="journal article" date="2020" name="Nature">
        <title>Giant virus diversity and host interactions through global metagenomics.</title>
        <authorList>
            <person name="Schulz F."/>
            <person name="Roux S."/>
            <person name="Paez-Espino D."/>
            <person name="Jungbluth S."/>
            <person name="Walsh D.A."/>
            <person name="Denef V.J."/>
            <person name="McMahon K.D."/>
            <person name="Konstantinidis K.T."/>
            <person name="Eloe-Fadrosh E.A."/>
            <person name="Kyrpides N.C."/>
            <person name="Woyke T."/>
        </authorList>
    </citation>
    <scope>NUCLEOTIDE SEQUENCE</scope>
    <source>
        <strain evidence="1">GVMAG-M-3300023174-104</strain>
    </source>
</reference>
<dbReference type="AlphaFoldDB" id="A0A6C0D0Q7"/>
<sequence length="133" mass="15830">MKQDSHPLLLPVTSLQTTIYSQAVTQNYHGQTIPTWSIRPTPNWTMWKYQAHPEGNHGPFIFRGFVSTKTGNIYGPIWMQEDQFSNTTPMECSLNRDCRWWWIYPRNSDEFFQTMKYNLEEIKNIDSLFVFLD</sequence>
<name>A0A6C0D0Q7_9ZZZZ</name>
<accession>A0A6C0D0Q7</accession>
<organism evidence="1">
    <name type="scientific">viral metagenome</name>
    <dbReference type="NCBI Taxonomy" id="1070528"/>
    <lineage>
        <taxon>unclassified sequences</taxon>
        <taxon>metagenomes</taxon>
        <taxon>organismal metagenomes</taxon>
    </lineage>
</organism>
<protein>
    <submittedName>
        <fullName evidence="1">Uncharacterized protein</fullName>
    </submittedName>
</protein>